<dbReference type="InterPro" id="IPR036428">
    <property type="entry name" value="PCD_sf"/>
</dbReference>
<comment type="similarity">
    <text evidence="2">Belongs to the pterin-4-alpha-carbinolamine dehydratase family.</text>
</comment>
<dbReference type="Pfam" id="PF01329">
    <property type="entry name" value="Pterin_4a"/>
    <property type="match status" value="1"/>
</dbReference>
<comment type="caution">
    <text evidence="5">The sequence shown here is derived from an EMBL/GenBank/DDBJ whole genome shotgun (WGS) entry which is preliminary data.</text>
</comment>
<gene>
    <name evidence="5" type="ORF">A8708_14035</name>
</gene>
<dbReference type="Gene3D" id="3.30.1360.20">
    <property type="entry name" value="Transcriptional coactivator/pterin dehydratase"/>
    <property type="match status" value="1"/>
</dbReference>
<sequence length="100" mass="11362">MKLDRVTVDDRLSALGTWRLEAEESKWIVRKYRFTSFMQGISFVGEVARISEAVNHHPMIAIDYKMVTLRLTSWSAGGLTELDFSTAAKFDQAYVEGNAE</sequence>
<evidence type="ECO:0000256" key="4">
    <source>
        <dbReference type="ARBA" id="ARBA00023239"/>
    </source>
</evidence>
<reference evidence="5 6" key="1">
    <citation type="submission" date="2016-05" db="EMBL/GenBank/DDBJ databases">
        <title>Paenibacillus sp. 1ZS3-15 nov., isolated from the rhizosphere soil.</title>
        <authorList>
            <person name="Zhang X.X."/>
            <person name="Zhang J."/>
        </authorList>
    </citation>
    <scope>NUCLEOTIDE SEQUENCE [LARGE SCALE GENOMIC DNA]</scope>
    <source>
        <strain evidence="5 6">1ZS3-15</strain>
    </source>
</reference>
<evidence type="ECO:0000256" key="3">
    <source>
        <dbReference type="ARBA" id="ARBA00013252"/>
    </source>
</evidence>
<name>A0A198A3C2_9BACL</name>
<dbReference type="Proteomes" id="UP000078454">
    <property type="component" value="Unassembled WGS sequence"/>
</dbReference>
<keyword evidence="4" id="KW-0456">Lyase</keyword>
<proteinExistence type="inferred from homology"/>
<evidence type="ECO:0000256" key="2">
    <source>
        <dbReference type="ARBA" id="ARBA00006472"/>
    </source>
</evidence>
<dbReference type="RefSeq" id="WP_068668075.1">
    <property type="nucleotide sequence ID" value="NZ_LYPB01000082.1"/>
</dbReference>
<keyword evidence="6" id="KW-1185">Reference proteome</keyword>
<dbReference type="EMBL" id="LYPB01000082">
    <property type="protein sequence ID" value="OAS15531.1"/>
    <property type="molecule type" value="Genomic_DNA"/>
</dbReference>
<dbReference type="CDD" id="cd00488">
    <property type="entry name" value="PCD_DCoH"/>
    <property type="match status" value="1"/>
</dbReference>
<dbReference type="InterPro" id="IPR001533">
    <property type="entry name" value="Pterin_deHydtase"/>
</dbReference>
<dbReference type="AlphaFoldDB" id="A0A198A3C2"/>
<evidence type="ECO:0000313" key="6">
    <source>
        <dbReference type="Proteomes" id="UP000078454"/>
    </source>
</evidence>
<accession>A0A198A3C2</accession>
<dbReference type="PANTHER" id="PTHR12599">
    <property type="entry name" value="PTERIN-4-ALPHA-CARBINOLAMINE DEHYDRATASE"/>
    <property type="match status" value="1"/>
</dbReference>
<dbReference type="PANTHER" id="PTHR12599:SF0">
    <property type="entry name" value="PTERIN-4-ALPHA-CARBINOLAMINE DEHYDRATASE"/>
    <property type="match status" value="1"/>
</dbReference>
<dbReference type="OrthoDB" id="9800108at2"/>
<dbReference type="GO" id="GO:0008124">
    <property type="term" value="F:4-alpha-hydroxytetrahydrobiopterin dehydratase activity"/>
    <property type="evidence" value="ECO:0007669"/>
    <property type="project" value="UniProtKB-EC"/>
</dbReference>
<protein>
    <recommendedName>
        <fullName evidence="3">4a-hydroxytetrahydrobiopterin dehydratase</fullName>
        <ecNumber evidence="3">4.2.1.96</ecNumber>
    </recommendedName>
</protein>
<organism evidence="5 6">
    <name type="scientific">Paenibacillus oryzisoli</name>
    <dbReference type="NCBI Taxonomy" id="1850517"/>
    <lineage>
        <taxon>Bacteria</taxon>
        <taxon>Bacillati</taxon>
        <taxon>Bacillota</taxon>
        <taxon>Bacilli</taxon>
        <taxon>Bacillales</taxon>
        <taxon>Paenibacillaceae</taxon>
        <taxon>Paenibacillus</taxon>
    </lineage>
</organism>
<evidence type="ECO:0000256" key="1">
    <source>
        <dbReference type="ARBA" id="ARBA00001554"/>
    </source>
</evidence>
<dbReference type="GO" id="GO:0006729">
    <property type="term" value="P:tetrahydrobiopterin biosynthetic process"/>
    <property type="evidence" value="ECO:0007669"/>
    <property type="project" value="InterPro"/>
</dbReference>
<dbReference type="EC" id="4.2.1.96" evidence="3"/>
<evidence type="ECO:0000313" key="5">
    <source>
        <dbReference type="EMBL" id="OAS15531.1"/>
    </source>
</evidence>
<dbReference type="STRING" id="1850517.A8708_14035"/>
<dbReference type="SUPFAM" id="SSF55248">
    <property type="entry name" value="PCD-like"/>
    <property type="match status" value="1"/>
</dbReference>
<comment type="catalytic activity">
    <reaction evidence="1">
        <text>(4aS,6R)-4a-hydroxy-L-erythro-5,6,7,8-tetrahydrobiopterin = (6R)-L-erythro-6,7-dihydrobiopterin + H2O</text>
        <dbReference type="Rhea" id="RHEA:11920"/>
        <dbReference type="ChEBI" id="CHEBI:15377"/>
        <dbReference type="ChEBI" id="CHEBI:15642"/>
        <dbReference type="ChEBI" id="CHEBI:43120"/>
        <dbReference type="EC" id="4.2.1.96"/>
    </reaction>
</comment>
<dbReference type="NCBIfam" id="NF002017">
    <property type="entry name" value="PRK00823.1-2"/>
    <property type="match status" value="1"/>
</dbReference>